<dbReference type="AlphaFoldDB" id="A0A917WHK5"/>
<organism evidence="2 3">
    <name type="scientific">Nakamurella endophytica</name>
    <dbReference type="NCBI Taxonomy" id="1748367"/>
    <lineage>
        <taxon>Bacteria</taxon>
        <taxon>Bacillati</taxon>
        <taxon>Actinomycetota</taxon>
        <taxon>Actinomycetes</taxon>
        <taxon>Nakamurellales</taxon>
        <taxon>Nakamurellaceae</taxon>
        <taxon>Nakamurella</taxon>
    </lineage>
</organism>
<name>A0A917WHK5_9ACTN</name>
<reference evidence="2" key="1">
    <citation type="journal article" date="2014" name="Int. J. Syst. Evol. Microbiol.">
        <title>Complete genome sequence of Corynebacterium casei LMG S-19264T (=DSM 44701T), isolated from a smear-ripened cheese.</title>
        <authorList>
            <consortium name="US DOE Joint Genome Institute (JGI-PGF)"/>
            <person name="Walter F."/>
            <person name="Albersmeier A."/>
            <person name="Kalinowski J."/>
            <person name="Ruckert C."/>
        </authorList>
    </citation>
    <scope>NUCLEOTIDE SEQUENCE</scope>
    <source>
        <strain evidence="2">CGMCC 4.7308</strain>
    </source>
</reference>
<accession>A0A917WHK5</accession>
<dbReference type="RefSeq" id="WP_188941884.1">
    <property type="nucleotide sequence ID" value="NZ_BMNA01000004.1"/>
</dbReference>
<keyword evidence="1" id="KW-0732">Signal</keyword>
<feature type="chain" id="PRO_5039204016" evidence="1">
    <location>
        <begin position="24"/>
        <end position="161"/>
    </location>
</feature>
<comment type="caution">
    <text evidence="2">The sequence shown here is derived from an EMBL/GenBank/DDBJ whole genome shotgun (WGS) entry which is preliminary data.</text>
</comment>
<keyword evidence="3" id="KW-1185">Reference proteome</keyword>
<proteinExistence type="predicted"/>
<evidence type="ECO:0000313" key="2">
    <source>
        <dbReference type="EMBL" id="GGM03891.1"/>
    </source>
</evidence>
<reference evidence="2" key="2">
    <citation type="submission" date="2020-09" db="EMBL/GenBank/DDBJ databases">
        <authorList>
            <person name="Sun Q."/>
            <person name="Zhou Y."/>
        </authorList>
    </citation>
    <scope>NUCLEOTIDE SEQUENCE</scope>
    <source>
        <strain evidence="2">CGMCC 4.7308</strain>
    </source>
</reference>
<protein>
    <submittedName>
        <fullName evidence="2">Uncharacterized protein</fullName>
    </submittedName>
</protein>
<sequence>MPVLRTAAAVGAAVLTAAVVAVAAPAAGAGVAGSPTVAARSVPAAGADADSVLASGATDAVLSVPAAAVRSAATEGGKGPGCRILTRTDTRMKKMLARGNGPATTAGSVAALKAKAAAATKAGKAAQAAKLTAHAERRAAQLATLTKTEADLAKLVAADCG</sequence>
<dbReference type="EMBL" id="BMNA01000004">
    <property type="protein sequence ID" value="GGM03891.1"/>
    <property type="molecule type" value="Genomic_DNA"/>
</dbReference>
<gene>
    <name evidence="2" type="ORF">GCM10011594_25120</name>
</gene>
<feature type="signal peptide" evidence="1">
    <location>
        <begin position="1"/>
        <end position="23"/>
    </location>
</feature>
<evidence type="ECO:0000313" key="3">
    <source>
        <dbReference type="Proteomes" id="UP000655208"/>
    </source>
</evidence>
<evidence type="ECO:0000256" key="1">
    <source>
        <dbReference type="SAM" id="SignalP"/>
    </source>
</evidence>
<dbReference type="Proteomes" id="UP000655208">
    <property type="component" value="Unassembled WGS sequence"/>
</dbReference>